<dbReference type="Proteomes" id="UP001154240">
    <property type="component" value="Unassembled WGS sequence"/>
</dbReference>
<protein>
    <recommendedName>
        <fullName evidence="9">Protein translocase subunit SecE</fullName>
    </recommendedName>
</protein>
<evidence type="ECO:0000256" key="7">
    <source>
        <dbReference type="ARBA" id="ARBA00023010"/>
    </source>
</evidence>
<evidence type="ECO:0000256" key="8">
    <source>
        <dbReference type="ARBA" id="ARBA00023136"/>
    </source>
</evidence>
<comment type="similarity">
    <text evidence="9">Belongs to the SecE/SEC61-gamma family.</text>
</comment>
<dbReference type="HAMAP" id="MF_00422">
    <property type="entry name" value="SecE"/>
    <property type="match status" value="1"/>
</dbReference>
<evidence type="ECO:0000256" key="2">
    <source>
        <dbReference type="ARBA" id="ARBA00022448"/>
    </source>
</evidence>
<dbReference type="InterPro" id="IPR005807">
    <property type="entry name" value="SecE_bac"/>
</dbReference>
<keyword evidence="3 9" id="KW-1003">Cell membrane</keyword>
<comment type="caution">
    <text evidence="11">The sequence shown here is derived from an EMBL/GenBank/DDBJ whole genome shotgun (WGS) entry which is preliminary data.</text>
</comment>
<dbReference type="InterPro" id="IPR038379">
    <property type="entry name" value="SecE_sf"/>
</dbReference>
<sequence length="86" mass="9407">MASKEDRLAKSKKVAGNDPEQGSAFRPGRIKEFANEVKNEFGKIVWPAKKQTVGTTAVVVVLVMIISFYLGAVDLLLGKIIGYVLR</sequence>
<dbReference type="InterPro" id="IPR001901">
    <property type="entry name" value="Translocase_SecE/Sec61-g"/>
</dbReference>
<dbReference type="PANTHER" id="PTHR33910:SF1">
    <property type="entry name" value="PROTEIN TRANSLOCASE SUBUNIT SECE"/>
    <property type="match status" value="1"/>
</dbReference>
<evidence type="ECO:0000256" key="4">
    <source>
        <dbReference type="ARBA" id="ARBA00022692"/>
    </source>
</evidence>
<keyword evidence="2 9" id="KW-0813">Transport</keyword>
<evidence type="ECO:0000313" key="11">
    <source>
        <dbReference type="EMBL" id="MDG4475933.1"/>
    </source>
</evidence>
<evidence type="ECO:0000256" key="6">
    <source>
        <dbReference type="ARBA" id="ARBA00022989"/>
    </source>
</evidence>
<accession>A0A9X4MI27</accession>
<dbReference type="EMBL" id="JAPHEH010000001">
    <property type="protein sequence ID" value="MDG4475933.1"/>
    <property type="molecule type" value="Genomic_DNA"/>
</dbReference>
<evidence type="ECO:0000256" key="9">
    <source>
        <dbReference type="HAMAP-Rule" id="MF_00422"/>
    </source>
</evidence>
<dbReference type="GO" id="GO:0006605">
    <property type="term" value="P:protein targeting"/>
    <property type="evidence" value="ECO:0007669"/>
    <property type="project" value="UniProtKB-UniRule"/>
</dbReference>
<gene>
    <name evidence="9 11" type="primary">secE</name>
    <name evidence="11" type="ORF">OLX77_07160</name>
</gene>
<dbReference type="AlphaFoldDB" id="A0A9X4MI27"/>
<name>A0A9X4MI27_9BACT</name>
<evidence type="ECO:0000313" key="12">
    <source>
        <dbReference type="Proteomes" id="UP001154240"/>
    </source>
</evidence>
<keyword evidence="12" id="KW-1185">Reference proteome</keyword>
<dbReference type="GO" id="GO:0005886">
    <property type="term" value="C:plasma membrane"/>
    <property type="evidence" value="ECO:0007669"/>
    <property type="project" value="UniProtKB-SubCell"/>
</dbReference>
<dbReference type="GO" id="GO:0008320">
    <property type="term" value="F:protein transmembrane transporter activity"/>
    <property type="evidence" value="ECO:0007669"/>
    <property type="project" value="UniProtKB-UniRule"/>
</dbReference>
<comment type="subunit">
    <text evidence="9">Component of the Sec protein translocase complex. Heterotrimer consisting of SecY, SecE and SecG subunits. The heterotrimers can form oligomers, although 1 heterotrimer is thought to be able to translocate proteins. Interacts with the ribosome. Interacts with SecDF, and other proteins may be involved. Interacts with SecA.</text>
</comment>
<keyword evidence="7 9" id="KW-0811">Translocation</keyword>
<reference evidence="11" key="2">
    <citation type="submission" date="2022-10" db="EMBL/GenBank/DDBJ databases">
        <authorList>
            <person name="Aronson H.S."/>
        </authorList>
    </citation>
    <scope>NUCLEOTIDE SEQUENCE</scope>
    <source>
        <strain evidence="11">RS19-109</strain>
    </source>
</reference>
<keyword evidence="4 9" id="KW-0812">Transmembrane</keyword>
<dbReference type="PROSITE" id="PS01067">
    <property type="entry name" value="SECE_SEC61G"/>
    <property type="match status" value="1"/>
</dbReference>
<organism evidence="11 12">
    <name type="scientific">Thiovibrio frasassiensis</name>
    <dbReference type="NCBI Taxonomy" id="2984131"/>
    <lineage>
        <taxon>Bacteria</taxon>
        <taxon>Pseudomonadati</taxon>
        <taxon>Thermodesulfobacteriota</taxon>
        <taxon>Desulfobulbia</taxon>
        <taxon>Desulfobulbales</taxon>
        <taxon>Thiovibrionaceae</taxon>
        <taxon>Thiovibrio</taxon>
    </lineage>
</organism>
<evidence type="ECO:0000256" key="1">
    <source>
        <dbReference type="ARBA" id="ARBA00004370"/>
    </source>
</evidence>
<evidence type="ECO:0000256" key="5">
    <source>
        <dbReference type="ARBA" id="ARBA00022927"/>
    </source>
</evidence>
<keyword evidence="5 9" id="KW-0653">Protein transport</keyword>
<feature type="region of interest" description="Disordered" evidence="10">
    <location>
        <begin position="1"/>
        <end position="26"/>
    </location>
</feature>
<dbReference type="GO" id="GO:0065002">
    <property type="term" value="P:intracellular protein transmembrane transport"/>
    <property type="evidence" value="ECO:0007669"/>
    <property type="project" value="UniProtKB-UniRule"/>
</dbReference>
<keyword evidence="6 9" id="KW-1133">Transmembrane helix</keyword>
<dbReference type="PANTHER" id="PTHR33910">
    <property type="entry name" value="PROTEIN TRANSLOCASE SUBUNIT SECE"/>
    <property type="match status" value="1"/>
</dbReference>
<dbReference type="GO" id="GO:0043952">
    <property type="term" value="P:protein transport by the Sec complex"/>
    <property type="evidence" value="ECO:0007669"/>
    <property type="project" value="UniProtKB-UniRule"/>
</dbReference>
<dbReference type="RefSeq" id="WP_307632906.1">
    <property type="nucleotide sequence ID" value="NZ_JAPHEH010000001.1"/>
</dbReference>
<evidence type="ECO:0000256" key="10">
    <source>
        <dbReference type="SAM" id="MobiDB-lite"/>
    </source>
</evidence>
<dbReference type="Pfam" id="PF00584">
    <property type="entry name" value="SecE"/>
    <property type="match status" value="1"/>
</dbReference>
<proteinExistence type="inferred from homology"/>
<reference evidence="11" key="1">
    <citation type="journal article" date="2022" name="bioRxiv">
        <title>Thiovibrio frasassiensisgen. nov., sp. nov., an autotrophic, elemental sulfur disproportionating bacterium isolated from sulfidic karst sediment, and proposal of Thiovibrionaceae fam. nov.</title>
        <authorList>
            <person name="Aronson H."/>
            <person name="Thomas C."/>
            <person name="Bhattacharyya M."/>
            <person name="Eckstein S."/>
            <person name="Jensen S."/>
            <person name="Barco R."/>
            <person name="Macalady J."/>
            <person name="Amend J."/>
        </authorList>
    </citation>
    <scope>NUCLEOTIDE SEQUENCE</scope>
    <source>
        <strain evidence="11">RS19-109</strain>
    </source>
</reference>
<dbReference type="Gene3D" id="1.20.5.1030">
    <property type="entry name" value="Preprotein translocase secy subunit"/>
    <property type="match status" value="1"/>
</dbReference>
<dbReference type="NCBIfam" id="TIGR00964">
    <property type="entry name" value="secE_bact"/>
    <property type="match status" value="1"/>
</dbReference>
<keyword evidence="8 9" id="KW-0472">Membrane</keyword>
<feature type="transmembrane region" description="Helical" evidence="9">
    <location>
        <begin position="56"/>
        <end position="77"/>
    </location>
</feature>
<dbReference type="GO" id="GO:0009306">
    <property type="term" value="P:protein secretion"/>
    <property type="evidence" value="ECO:0007669"/>
    <property type="project" value="UniProtKB-UniRule"/>
</dbReference>
<comment type="subcellular location">
    <subcellularLocation>
        <location evidence="9">Cell membrane</location>
        <topology evidence="9">Single-pass membrane protein</topology>
    </subcellularLocation>
    <subcellularLocation>
        <location evidence="1">Membrane</location>
    </subcellularLocation>
</comment>
<comment type="function">
    <text evidence="9">Essential subunit of the Sec protein translocation channel SecYEG. Clamps together the 2 halves of SecY. May contact the channel plug during translocation.</text>
</comment>
<evidence type="ECO:0000256" key="3">
    <source>
        <dbReference type="ARBA" id="ARBA00022475"/>
    </source>
</evidence>